<protein>
    <recommendedName>
        <fullName evidence="3">WD40 repeat domain-containing protein</fullName>
    </recommendedName>
</protein>
<dbReference type="RefSeq" id="WP_249769558.1">
    <property type="nucleotide sequence ID" value="NZ_CP097332.1"/>
</dbReference>
<evidence type="ECO:0008006" key="3">
    <source>
        <dbReference type="Google" id="ProtNLM"/>
    </source>
</evidence>
<gene>
    <name evidence="1" type="ORF">M6D93_12450</name>
</gene>
<dbReference type="SUPFAM" id="SSF69304">
    <property type="entry name" value="Tricorn protease N-terminal domain"/>
    <property type="match status" value="1"/>
</dbReference>
<dbReference type="EMBL" id="CP097332">
    <property type="protein sequence ID" value="UQX87111.1"/>
    <property type="molecule type" value="Genomic_DNA"/>
</dbReference>
<reference evidence="1" key="2">
    <citation type="submission" date="2022-05" db="EMBL/GenBank/DDBJ databases">
        <authorList>
            <person name="Kim J.-S."/>
            <person name="Lee K."/>
            <person name="Suh M."/>
            <person name="Eom M."/>
            <person name="Kim J.-S."/>
            <person name="Kim D.-S."/>
            <person name="Ko S.-H."/>
            <person name="Shin Y."/>
            <person name="Lee J.-S."/>
        </authorList>
    </citation>
    <scope>NUCLEOTIDE SEQUENCE</scope>
    <source>
        <strain evidence="1">N237</strain>
    </source>
</reference>
<accession>A0ABY4QVP3</accession>
<organism evidence="1 2">
    <name type="scientific">Jatrophihabitans telluris</name>
    <dbReference type="NCBI Taxonomy" id="2038343"/>
    <lineage>
        <taxon>Bacteria</taxon>
        <taxon>Bacillati</taxon>
        <taxon>Actinomycetota</taxon>
        <taxon>Actinomycetes</taxon>
        <taxon>Jatrophihabitantales</taxon>
        <taxon>Jatrophihabitantaceae</taxon>
        <taxon>Jatrophihabitans</taxon>
    </lineage>
</organism>
<keyword evidence="2" id="KW-1185">Reference proteome</keyword>
<reference evidence="1" key="1">
    <citation type="journal article" date="2018" name="Int. J. Syst. Evol. Microbiol.">
        <title>Jatrophihabitans telluris sp. nov., isolated from sediment soil of lava forest wetlands and the emended description of the genus Jatrophihabitans.</title>
        <authorList>
            <person name="Lee K.C."/>
            <person name="Suh M.K."/>
            <person name="Eom M.K."/>
            <person name="Kim K.K."/>
            <person name="Kim J.S."/>
            <person name="Kim D.S."/>
            <person name="Ko S.H."/>
            <person name="Shin Y.K."/>
            <person name="Lee J.S."/>
        </authorList>
    </citation>
    <scope>NUCLEOTIDE SEQUENCE</scope>
    <source>
        <strain evidence="1">N237</strain>
    </source>
</reference>
<evidence type="ECO:0000313" key="1">
    <source>
        <dbReference type="EMBL" id="UQX87111.1"/>
    </source>
</evidence>
<proteinExistence type="predicted"/>
<sequence length="295" mass="30877">MTQVVPDGSSTLALIQTCDLGARSRVIRIDAAGASRQIAAGRFDGLLAGGRHPWAYQYPANNTTPERLDPLNGGPWTTLPAGFGVVGAYQDLIIGYQAPPNGSAPNTSGPLVTLNLATGRVEATIGPGSAVVSVSGGLILWTDGACKATRSCLLHRYDSATGTRSSQIYHLGLSTDAYLGDGLISPDRRLLAFQLHRPSPDPRFDPGHPGTPSDIAVLHLDTGQLETVPGVELWAKASPSLAFSSDSRWLIIGLDEGTHSSLLLWHPGLRHPAAIANVPGLTGYGSPITARLTGQ</sequence>
<name>A0ABY4QVP3_9ACTN</name>
<dbReference type="Proteomes" id="UP001056336">
    <property type="component" value="Chromosome"/>
</dbReference>
<evidence type="ECO:0000313" key="2">
    <source>
        <dbReference type="Proteomes" id="UP001056336"/>
    </source>
</evidence>